<keyword evidence="1" id="KW-0812">Transmembrane</keyword>
<dbReference type="EMBL" id="KQ964921">
    <property type="protein sequence ID" value="KXN65287.1"/>
    <property type="molecule type" value="Genomic_DNA"/>
</dbReference>
<dbReference type="Proteomes" id="UP000070444">
    <property type="component" value="Unassembled WGS sequence"/>
</dbReference>
<reference evidence="2 3" key="1">
    <citation type="journal article" date="2015" name="Genome Biol. Evol.">
        <title>Phylogenomic analyses indicate that early fungi evolved digesting cell walls of algal ancestors of land plants.</title>
        <authorList>
            <person name="Chang Y."/>
            <person name="Wang S."/>
            <person name="Sekimoto S."/>
            <person name="Aerts A.L."/>
            <person name="Choi C."/>
            <person name="Clum A."/>
            <person name="LaButti K.M."/>
            <person name="Lindquist E.A."/>
            <person name="Yee Ngan C."/>
            <person name="Ohm R.A."/>
            <person name="Salamov A.A."/>
            <person name="Grigoriev I.V."/>
            <person name="Spatafora J.W."/>
            <person name="Berbee M.L."/>
        </authorList>
    </citation>
    <scope>NUCLEOTIDE SEQUENCE [LARGE SCALE GENOMIC DNA]</scope>
    <source>
        <strain evidence="2 3">NRRL 28638</strain>
    </source>
</reference>
<keyword evidence="3" id="KW-1185">Reference proteome</keyword>
<gene>
    <name evidence="2" type="ORF">CONCODRAFT_13175</name>
</gene>
<evidence type="ECO:0000313" key="2">
    <source>
        <dbReference type="EMBL" id="KXN65287.1"/>
    </source>
</evidence>
<name>A0A137NRC6_CONC2</name>
<feature type="transmembrane region" description="Helical" evidence="1">
    <location>
        <begin position="16"/>
        <end position="38"/>
    </location>
</feature>
<protein>
    <submittedName>
        <fullName evidence="2">Uncharacterized protein</fullName>
    </submittedName>
</protein>
<accession>A0A137NRC6</accession>
<organism evidence="2 3">
    <name type="scientific">Conidiobolus coronatus (strain ATCC 28846 / CBS 209.66 / NRRL 28638)</name>
    <name type="common">Delacroixia coronata</name>
    <dbReference type="NCBI Taxonomy" id="796925"/>
    <lineage>
        <taxon>Eukaryota</taxon>
        <taxon>Fungi</taxon>
        <taxon>Fungi incertae sedis</taxon>
        <taxon>Zoopagomycota</taxon>
        <taxon>Entomophthoromycotina</taxon>
        <taxon>Entomophthoromycetes</taxon>
        <taxon>Entomophthorales</taxon>
        <taxon>Ancylistaceae</taxon>
        <taxon>Conidiobolus</taxon>
    </lineage>
</organism>
<proteinExistence type="predicted"/>
<sequence length="98" mass="11424">MTQDTYDNYSQTIVTYTWVLTVLVVLLTLSSLSLYFWIRADRRRSIIKSKSRPSPRVLESKLPEYNDNSILLPPPVYSNEYKVCILSNQFLDTTDNIT</sequence>
<dbReference type="AlphaFoldDB" id="A0A137NRC6"/>
<evidence type="ECO:0000256" key="1">
    <source>
        <dbReference type="SAM" id="Phobius"/>
    </source>
</evidence>
<keyword evidence="1" id="KW-1133">Transmembrane helix</keyword>
<evidence type="ECO:0000313" key="3">
    <source>
        <dbReference type="Proteomes" id="UP000070444"/>
    </source>
</evidence>
<keyword evidence="1" id="KW-0472">Membrane</keyword>